<dbReference type="STRING" id="62324.A0A182RCQ4"/>
<dbReference type="EnsemblMetazoa" id="AFUN003973-RA">
    <property type="protein sequence ID" value="AFUN003973-PA"/>
    <property type="gene ID" value="AFUN003973"/>
</dbReference>
<organism evidence="1">
    <name type="scientific">Anopheles funestus</name>
    <name type="common">African malaria mosquito</name>
    <dbReference type="NCBI Taxonomy" id="62324"/>
    <lineage>
        <taxon>Eukaryota</taxon>
        <taxon>Metazoa</taxon>
        <taxon>Ecdysozoa</taxon>
        <taxon>Arthropoda</taxon>
        <taxon>Hexapoda</taxon>
        <taxon>Insecta</taxon>
        <taxon>Pterygota</taxon>
        <taxon>Neoptera</taxon>
        <taxon>Endopterygota</taxon>
        <taxon>Diptera</taxon>
        <taxon>Nematocera</taxon>
        <taxon>Culicoidea</taxon>
        <taxon>Culicidae</taxon>
        <taxon>Anophelinae</taxon>
        <taxon>Anopheles</taxon>
    </lineage>
</organism>
<protein>
    <submittedName>
        <fullName evidence="1">Uncharacterized protein</fullName>
    </submittedName>
</protein>
<proteinExistence type="predicted"/>
<dbReference type="AlphaFoldDB" id="A0A182RCQ4"/>
<dbReference type="VEuPathDB" id="VectorBase:AFUN003973"/>
<evidence type="ECO:0000313" key="1">
    <source>
        <dbReference type="EnsemblMetazoa" id="AFUN003973-PA"/>
    </source>
</evidence>
<accession>A0A182RCQ4</accession>
<name>A0A182RCQ4_ANOFN</name>
<reference evidence="1" key="1">
    <citation type="submission" date="2020-05" db="UniProtKB">
        <authorList>
            <consortium name="EnsemblMetazoa"/>
        </authorList>
    </citation>
    <scope>IDENTIFICATION</scope>
    <source>
        <strain evidence="1">FUMOZ</strain>
    </source>
</reference>
<dbReference type="VEuPathDB" id="VectorBase:AFUN2_008117"/>
<sequence>MCKIWNWNPREEGTFVLHHIPSTHGTVELYNLLISSTSSELFEIFETSRQHMETSLTVKMSAIHNFVLKYGATLKSVEFENTYLSSIQFGKNCSVMKLKIKRSKLSHFPNTMQELKDLHWLTIRKSIKITLNYYRICHSAS</sequence>